<proteinExistence type="predicted"/>
<name>A0A0J8TET0_COCIT</name>
<protein>
    <submittedName>
        <fullName evidence="1">Uncharacterized protein</fullName>
    </submittedName>
</protein>
<gene>
    <name evidence="1" type="ORF">CISG_00371</name>
</gene>
<evidence type="ECO:0000313" key="2">
    <source>
        <dbReference type="Proteomes" id="UP000054559"/>
    </source>
</evidence>
<sequence>MSAWSGLRFDFNISDKTAPSTLSGAGALWNVKSWRERRPVEYMDEKELIGTPPFLLYKFMRIMISRGLFPPYLIILSCHSHTDKRPRDAPSHTNEIRSALSVLLRGT</sequence>
<reference evidence="2" key="1">
    <citation type="journal article" date="2010" name="Genome Res.">
        <title>Population genomic sequencing of Coccidioides fungi reveals recent hybridization and transposon control.</title>
        <authorList>
            <person name="Neafsey D.E."/>
            <person name="Barker B.M."/>
            <person name="Sharpton T.J."/>
            <person name="Stajich J.E."/>
            <person name="Park D.J."/>
            <person name="Whiston E."/>
            <person name="Hung C.-Y."/>
            <person name="McMahan C."/>
            <person name="White J."/>
            <person name="Sykes S."/>
            <person name="Heiman D."/>
            <person name="Young S."/>
            <person name="Zeng Q."/>
            <person name="Abouelleil A."/>
            <person name="Aftuck L."/>
            <person name="Bessette D."/>
            <person name="Brown A."/>
            <person name="FitzGerald M."/>
            <person name="Lui A."/>
            <person name="Macdonald J.P."/>
            <person name="Priest M."/>
            <person name="Orbach M.J."/>
            <person name="Galgiani J.N."/>
            <person name="Kirkland T.N."/>
            <person name="Cole G.T."/>
            <person name="Birren B.W."/>
            <person name="Henn M.R."/>
            <person name="Taylor J.W."/>
            <person name="Rounsley S.D."/>
        </authorList>
    </citation>
    <scope>NUCLEOTIDE SEQUENCE [LARGE SCALE GENOMIC DNA]</scope>
    <source>
        <strain evidence="2">RMSCC 3703</strain>
    </source>
</reference>
<accession>A0A0J8TET0</accession>
<dbReference type="AlphaFoldDB" id="A0A0J8TET0"/>
<organism evidence="1 2">
    <name type="scientific">Coccidioides immitis RMSCC 3703</name>
    <dbReference type="NCBI Taxonomy" id="454286"/>
    <lineage>
        <taxon>Eukaryota</taxon>
        <taxon>Fungi</taxon>
        <taxon>Dikarya</taxon>
        <taxon>Ascomycota</taxon>
        <taxon>Pezizomycotina</taxon>
        <taxon>Eurotiomycetes</taxon>
        <taxon>Eurotiomycetidae</taxon>
        <taxon>Onygenales</taxon>
        <taxon>Onygenaceae</taxon>
        <taxon>Coccidioides</taxon>
    </lineage>
</organism>
<dbReference type="Proteomes" id="UP000054559">
    <property type="component" value="Unassembled WGS sequence"/>
</dbReference>
<dbReference type="EMBL" id="DS268118">
    <property type="protein sequence ID" value="KMU72062.1"/>
    <property type="molecule type" value="Genomic_DNA"/>
</dbReference>
<evidence type="ECO:0000313" key="1">
    <source>
        <dbReference type="EMBL" id="KMU72062.1"/>
    </source>
</evidence>